<dbReference type="Pfam" id="PF04978">
    <property type="entry name" value="MST"/>
    <property type="match status" value="1"/>
</dbReference>
<name>A0ABP6RVN7_9PSEU</name>
<reference evidence="2" key="1">
    <citation type="journal article" date="2019" name="Int. J. Syst. Evol. Microbiol.">
        <title>The Global Catalogue of Microorganisms (GCM) 10K type strain sequencing project: providing services to taxonomists for standard genome sequencing and annotation.</title>
        <authorList>
            <consortium name="The Broad Institute Genomics Platform"/>
            <consortium name="The Broad Institute Genome Sequencing Center for Infectious Disease"/>
            <person name="Wu L."/>
            <person name="Ma J."/>
        </authorList>
    </citation>
    <scope>NUCLEOTIDE SEQUENCE [LARGE SCALE GENOMIC DNA]</scope>
    <source>
        <strain evidence="2">JCM 9687</strain>
    </source>
</reference>
<comment type="caution">
    <text evidence="1">The sequence shown here is derived from an EMBL/GenBank/DDBJ whole genome shotgun (WGS) entry which is preliminary data.</text>
</comment>
<organism evidence="1 2">
    <name type="scientific">Saccharopolyspora gregorii</name>
    <dbReference type="NCBI Taxonomy" id="33914"/>
    <lineage>
        <taxon>Bacteria</taxon>
        <taxon>Bacillati</taxon>
        <taxon>Actinomycetota</taxon>
        <taxon>Actinomycetes</taxon>
        <taxon>Pseudonocardiales</taxon>
        <taxon>Pseudonocardiaceae</taxon>
        <taxon>Saccharopolyspora</taxon>
    </lineage>
</organism>
<dbReference type="Gene3D" id="1.20.120.450">
    <property type="entry name" value="dinb family like domain"/>
    <property type="match status" value="1"/>
</dbReference>
<dbReference type="InterPro" id="IPR034660">
    <property type="entry name" value="DinB/YfiT-like"/>
</dbReference>
<gene>
    <name evidence="1" type="ORF">GCM10020366_35280</name>
</gene>
<evidence type="ECO:0000313" key="2">
    <source>
        <dbReference type="Proteomes" id="UP001500483"/>
    </source>
</evidence>
<accession>A0ABP6RVN7</accession>
<dbReference type="InterPro" id="IPR007061">
    <property type="entry name" value="MST-like"/>
</dbReference>
<protein>
    <submittedName>
        <fullName evidence="1">DinB family protein</fullName>
    </submittedName>
</protein>
<proteinExistence type="predicted"/>
<dbReference type="Proteomes" id="UP001500483">
    <property type="component" value="Unassembled WGS sequence"/>
</dbReference>
<dbReference type="SUPFAM" id="SSF109854">
    <property type="entry name" value="DinB/YfiT-like putative metalloenzymes"/>
    <property type="match status" value="1"/>
</dbReference>
<dbReference type="EMBL" id="BAAAYK010000038">
    <property type="protein sequence ID" value="GAA3359405.1"/>
    <property type="molecule type" value="Genomic_DNA"/>
</dbReference>
<keyword evidence="2" id="KW-1185">Reference proteome</keyword>
<evidence type="ECO:0000313" key="1">
    <source>
        <dbReference type="EMBL" id="GAA3359405.1"/>
    </source>
</evidence>
<dbReference type="RefSeq" id="WP_344927926.1">
    <property type="nucleotide sequence ID" value="NZ_BAAAYK010000038.1"/>
</dbReference>
<sequence>MTGTDERTDLLGLLGEQRHALLITVRGLSDAAAARRTTASDLTLDGLLKHLAAVEREWTRVLRSRPDPEQLGGADPDSLRMGPDDALADLIDDYRQAAEDTDRAVAELPDLGVPLPLPAAPWFPPDATWTARRVVGHLLRETAQHAGHADLIREAIDGASTTRQLAADFGIDRS</sequence>